<gene>
    <name evidence="2" type="ORF">SEMRO_462_G148070.1</name>
</gene>
<evidence type="ECO:0000259" key="1">
    <source>
        <dbReference type="Pfam" id="PF06974"/>
    </source>
</evidence>
<organism evidence="2 3">
    <name type="scientific">Seminavis robusta</name>
    <dbReference type="NCBI Taxonomy" id="568900"/>
    <lineage>
        <taxon>Eukaryota</taxon>
        <taxon>Sar</taxon>
        <taxon>Stramenopiles</taxon>
        <taxon>Ochrophyta</taxon>
        <taxon>Bacillariophyta</taxon>
        <taxon>Bacillariophyceae</taxon>
        <taxon>Bacillariophycidae</taxon>
        <taxon>Naviculales</taxon>
        <taxon>Naviculaceae</taxon>
        <taxon>Seminavis</taxon>
    </lineage>
</organism>
<dbReference type="OrthoDB" id="619536at2759"/>
<sequence length="577" mass="63963">MASFWTASAARSITAAKQASSSGLLFAAATAGFAATSASPTTSISSFNSNTSCEKDAARTYHEKRRKEARAKLQKRMTSVGHFSLVSQTENNPSVSSFFMTLVGEKPGFTTKDFQELWKERGMKERHPRFHYTVSEDNPNHFEPEKQDDHVKETFFPYAYRKDIQGRIEALQTQPLNVHDKTWDVQIAASGPLGVSGSTNANVLRDDDYDDDLVESIVFFRGHHALGDGVSLFSAVLDLCDEAEEFRELIKRELKKRFRKSGDKSLLERLASKLQKFISFWMGVLQAMLYQGQLYLWTLVESNPMRQLHKWALQETGGVDPPKRTISYSMAAPVEQVKWVAQTLCGKKATVNDVFVSCVSAAIARQLQEHRLRVGVLNDVAVETNARRRRRRLSQMASMNIVMPVHLYGGILLPGQSLGNRIGAMVARVPGEKTVDCVDRLDKVHGTLHTLKQTPTPLLSYLLVRVTSSLSGTLLPNFLTQYLFSKANANAVAVVSNVRGPPKPIHVKGRLVQSVHGFVPLPPGVPIGVVVSSYAGDVKLSLSAEPWAVPDGDKFLLYVLEEYQALLEQAKQKAAST</sequence>
<dbReference type="Proteomes" id="UP001153069">
    <property type="component" value="Unassembled WGS sequence"/>
</dbReference>
<protein>
    <submittedName>
        <fullName evidence="2">Pfam:UPF0089</fullName>
    </submittedName>
</protein>
<dbReference type="Pfam" id="PF06974">
    <property type="entry name" value="WS_DGAT_C"/>
    <property type="match status" value="1"/>
</dbReference>
<dbReference type="PANTHER" id="PTHR31650">
    <property type="entry name" value="O-ACYLTRANSFERASE (WSD1-LIKE) FAMILY PROTEIN"/>
    <property type="match status" value="1"/>
</dbReference>
<feature type="domain" description="O-acyltransferase WSD1 C-terminal" evidence="1">
    <location>
        <begin position="419"/>
        <end position="566"/>
    </location>
</feature>
<dbReference type="GO" id="GO:0019432">
    <property type="term" value="P:triglyceride biosynthetic process"/>
    <property type="evidence" value="ECO:0007669"/>
    <property type="project" value="TreeGrafter"/>
</dbReference>
<name>A0A9N8E2J4_9STRA</name>
<keyword evidence="3" id="KW-1185">Reference proteome</keyword>
<proteinExistence type="predicted"/>
<dbReference type="InterPro" id="IPR045034">
    <property type="entry name" value="O-acyltransferase_WSD1-like"/>
</dbReference>
<dbReference type="PANTHER" id="PTHR31650:SF1">
    <property type="entry name" value="WAX ESTER SYNTHASE_DIACYLGLYCEROL ACYLTRANSFERASE 4-RELATED"/>
    <property type="match status" value="1"/>
</dbReference>
<evidence type="ECO:0000313" key="3">
    <source>
        <dbReference type="Proteomes" id="UP001153069"/>
    </source>
</evidence>
<reference evidence="2" key="1">
    <citation type="submission" date="2020-06" db="EMBL/GenBank/DDBJ databases">
        <authorList>
            <consortium name="Plant Systems Biology data submission"/>
        </authorList>
    </citation>
    <scope>NUCLEOTIDE SEQUENCE</scope>
    <source>
        <strain evidence="2">D6</strain>
    </source>
</reference>
<dbReference type="GO" id="GO:0005886">
    <property type="term" value="C:plasma membrane"/>
    <property type="evidence" value="ECO:0007669"/>
    <property type="project" value="TreeGrafter"/>
</dbReference>
<dbReference type="InterPro" id="IPR009721">
    <property type="entry name" value="O-acyltransferase_WSD1_C"/>
</dbReference>
<dbReference type="EMBL" id="CAICTM010000461">
    <property type="protein sequence ID" value="CAB9510995.1"/>
    <property type="molecule type" value="Genomic_DNA"/>
</dbReference>
<dbReference type="GO" id="GO:0008374">
    <property type="term" value="F:O-acyltransferase activity"/>
    <property type="evidence" value="ECO:0007669"/>
    <property type="project" value="InterPro"/>
</dbReference>
<evidence type="ECO:0000313" key="2">
    <source>
        <dbReference type="EMBL" id="CAB9510995.1"/>
    </source>
</evidence>
<comment type="caution">
    <text evidence="2">The sequence shown here is derived from an EMBL/GenBank/DDBJ whole genome shotgun (WGS) entry which is preliminary data.</text>
</comment>
<dbReference type="AlphaFoldDB" id="A0A9N8E2J4"/>
<accession>A0A9N8E2J4</accession>